<keyword evidence="7" id="KW-0630">Potassium</keyword>
<dbReference type="InterPro" id="IPR010617">
    <property type="entry name" value="TMEM175-like"/>
</dbReference>
<dbReference type="EMBL" id="VIRS01000018">
    <property type="protein sequence ID" value="TQS42381.1"/>
    <property type="molecule type" value="Genomic_DNA"/>
</dbReference>
<evidence type="ECO:0000256" key="1">
    <source>
        <dbReference type="ARBA" id="ARBA00004141"/>
    </source>
</evidence>
<feature type="transmembrane region" description="Helical" evidence="13">
    <location>
        <begin position="119"/>
        <end position="138"/>
    </location>
</feature>
<dbReference type="OrthoDB" id="7626281at2"/>
<feature type="transmembrane region" description="Helical" evidence="13">
    <location>
        <begin position="183"/>
        <end position="200"/>
    </location>
</feature>
<keyword evidence="11" id="KW-0407">Ion channel</keyword>
<reference evidence="14 15" key="1">
    <citation type="submission" date="2019-07" db="EMBL/GenBank/DDBJ databases">
        <title>Cryptosporangium phraense sp. nov., isolated from plant litter.</title>
        <authorList>
            <person name="Suriyachadkun C."/>
        </authorList>
    </citation>
    <scope>NUCLEOTIDE SEQUENCE [LARGE SCALE GENOMIC DNA]</scope>
    <source>
        <strain evidence="14 15">A-T 5661</strain>
    </source>
</reference>
<dbReference type="RefSeq" id="WP_142707071.1">
    <property type="nucleotide sequence ID" value="NZ_VIRS01000018.1"/>
</dbReference>
<keyword evidence="10 13" id="KW-0472">Membrane</keyword>
<evidence type="ECO:0000256" key="13">
    <source>
        <dbReference type="SAM" id="Phobius"/>
    </source>
</evidence>
<evidence type="ECO:0000256" key="5">
    <source>
        <dbReference type="ARBA" id="ARBA00022692"/>
    </source>
</evidence>
<feature type="transmembrane region" description="Helical" evidence="13">
    <location>
        <begin position="12"/>
        <end position="32"/>
    </location>
</feature>
<dbReference type="PANTHER" id="PTHR31462">
    <property type="entry name" value="ENDOSOMAL/LYSOSOMAL POTASSIUM CHANNEL TMEM175"/>
    <property type="match status" value="1"/>
</dbReference>
<evidence type="ECO:0000256" key="4">
    <source>
        <dbReference type="ARBA" id="ARBA00022538"/>
    </source>
</evidence>
<evidence type="ECO:0000256" key="12">
    <source>
        <dbReference type="ARBA" id="ARBA00034430"/>
    </source>
</evidence>
<evidence type="ECO:0000256" key="9">
    <source>
        <dbReference type="ARBA" id="ARBA00023065"/>
    </source>
</evidence>
<dbReference type="PANTHER" id="PTHR31462:SF5">
    <property type="entry name" value="ENDOSOMAL_LYSOSOMAL PROTON CHANNEL TMEM175"/>
    <property type="match status" value="1"/>
</dbReference>
<dbReference type="GO" id="GO:0016020">
    <property type="term" value="C:membrane"/>
    <property type="evidence" value="ECO:0007669"/>
    <property type="project" value="UniProtKB-SubCell"/>
</dbReference>
<feature type="transmembrane region" description="Helical" evidence="13">
    <location>
        <begin position="52"/>
        <end position="69"/>
    </location>
</feature>
<name>A0A545AM82_9ACTN</name>
<evidence type="ECO:0000256" key="11">
    <source>
        <dbReference type="ARBA" id="ARBA00023303"/>
    </source>
</evidence>
<evidence type="ECO:0000313" key="15">
    <source>
        <dbReference type="Proteomes" id="UP000317982"/>
    </source>
</evidence>
<evidence type="ECO:0000256" key="7">
    <source>
        <dbReference type="ARBA" id="ARBA00022958"/>
    </source>
</evidence>
<evidence type="ECO:0000256" key="10">
    <source>
        <dbReference type="ARBA" id="ARBA00023136"/>
    </source>
</evidence>
<feature type="transmembrane region" description="Helical" evidence="13">
    <location>
        <begin position="81"/>
        <end position="99"/>
    </location>
</feature>
<feature type="transmembrane region" description="Helical" evidence="13">
    <location>
        <begin position="158"/>
        <end position="177"/>
    </location>
</feature>
<accession>A0A545AM82</accession>
<organism evidence="14 15">
    <name type="scientific">Cryptosporangium phraense</name>
    <dbReference type="NCBI Taxonomy" id="2593070"/>
    <lineage>
        <taxon>Bacteria</taxon>
        <taxon>Bacillati</taxon>
        <taxon>Actinomycetota</taxon>
        <taxon>Actinomycetes</taxon>
        <taxon>Cryptosporangiales</taxon>
        <taxon>Cryptosporangiaceae</taxon>
        <taxon>Cryptosporangium</taxon>
    </lineage>
</organism>
<keyword evidence="4" id="KW-0633">Potassium transport</keyword>
<sequence length="211" mass="23479">MRTPLSLDRYLTFIDAIVAIAVTLLILPLVEMTSNLTSDEPFSEFVLSTEAITKYGSFVLSFVVIFRFWRVHHRLLEPIESYDSVLVGITMVWAMTIVFLPYPTALIEIYDTDPGARGLYLVTLVISSGCLTALSAYLARRPALFKEGADVEAYGDRIVPSAVSTFLLVAISLIAVVVKQINWGALLLLLLTGVLTRLVNRWRHRRTNASG</sequence>
<protein>
    <submittedName>
        <fullName evidence="14">DUF1211 domain-containing protein</fullName>
    </submittedName>
</protein>
<comment type="caution">
    <text evidence="14">The sequence shown here is derived from an EMBL/GenBank/DDBJ whole genome shotgun (WGS) entry which is preliminary data.</text>
</comment>
<dbReference type="GO" id="GO:0015252">
    <property type="term" value="F:proton channel activity"/>
    <property type="evidence" value="ECO:0007669"/>
    <property type="project" value="InterPro"/>
</dbReference>
<keyword evidence="9" id="KW-0406">Ion transport</keyword>
<comment type="catalytic activity">
    <reaction evidence="12">
        <text>K(+)(in) = K(+)(out)</text>
        <dbReference type="Rhea" id="RHEA:29463"/>
        <dbReference type="ChEBI" id="CHEBI:29103"/>
    </reaction>
</comment>
<comment type="subcellular location">
    <subcellularLocation>
        <location evidence="1">Membrane</location>
        <topology evidence="1">Multi-pass membrane protein</topology>
    </subcellularLocation>
</comment>
<keyword evidence="5 13" id="KW-0812">Transmembrane</keyword>
<gene>
    <name evidence="14" type="ORF">FL583_24005</name>
</gene>
<evidence type="ECO:0000313" key="14">
    <source>
        <dbReference type="EMBL" id="TQS42381.1"/>
    </source>
</evidence>
<comment type="similarity">
    <text evidence="2">Belongs to the TMEM175 family.</text>
</comment>
<keyword evidence="15" id="KW-1185">Reference proteome</keyword>
<proteinExistence type="inferred from homology"/>
<dbReference type="Pfam" id="PF06736">
    <property type="entry name" value="TMEM175"/>
    <property type="match status" value="1"/>
</dbReference>
<keyword evidence="6" id="KW-0631">Potassium channel</keyword>
<evidence type="ECO:0000256" key="6">
    <source>
        <dbReference type="ARBA" id="ARBA00022826"/>
    </source>
</evidence>
<dbReference type="AlphaFoldDB" id="A0A545AM82"/>
<evidence type="ECO:0000256" key="2">
    <source>
        <dbReference type="ARBA" id="ARBA00006920"/>
    </source>
</evidence>
<keyword evidence="3" id="KW-0813">Transport</keyword>
<evidence type="ECO:0000256" key="3">
    <source>
        <dbReference type="ARBA" id="ARBA00022448"/>
    </source>
</evidence>
<evidence type="ECO:0000256" key="8">
    <source>
        <dbReference type="ARBA" id="ARBA00022989"/>
    </source>
</evidence>
<dbReference type="Proteomes" id="UP000317982">
    <property type="component" value="Unassembled WGS sequence"/>
</dbReference>
<keyword evidence="8 13" id="KW-1133">Transmembrane helix</keyword>
<dbReference type="GO" id="GO:0005267">
    <property type="term" value="F:potassium channel activity"/>
    <property type="evidence" value="ECO:0007669"/>
    <property type="project" value="UniProtKB-KW"/>
</dbReference>
<dbReference type="InParanoid" id="A0A545AM82"/>